<feature type="transmembrane region" description="Helical" evidence="7">
    <location>
        <begin position="317"/>
        <end position="341"/>
    </location>
</feature>
<dbReference type="Pfam" id="PF00001">
    <property type="entry name" value="7tm_1"/>
    <property type="match status" value="1"/>
</dbReference>
<dbReference type="Proteomes" id="UP001519460">
    <property type="component" value="Unassembled WGS sequence"/>
</dbReference>
<accession>A0ABD0KWB5</accession>
<feature type="transmembrane region" description="Helical" evidence="7">
    <location>
        <begin position="111"/>
        <end position="131"/>
    </location>
</feature>
<feature type="transmembrane region" description="Helical" evidence="7">
    <location>
        <begin position="189"/>
        <end position="209"/>
    </location>
</feature>
<gene>
    <name evidence="9" type="ORF">BaRGS_00017456</name>
</gene>
<proteinExistence type="inferred from homology"/>
<keyword evidence="6" id="KW-0297">G-protein coupled receptor</keyword>
<name>A0ABD0KWB5_9CAEN</name>
<feature type="domain" description="G-protein coupled receptors family 1 profile" evidence="8">
    <location>
        <begin position="90"/>
        <end position="339"/>
    </location>
</feature>
<dbReference type="Gene3D" id="1.20.1070.10">
    <property type="entry name" value="Rhodopsin 7-helix transmembrane proteins"/>
    <property type="match status" value="1"/>
</dbReference>
<feature type="transmembrane region" description="Helical" evidence="7">
    <location>
        <begin position="151"/>
        <end position="168"/>
    </location>
</feature>
<dbReference type="PROSITE" id="PS00237">
    <property type="entry name" value="G_PROTEIN_RECEP_F1_1"/>
    <property type="match status" value="1"/>
</dbReference>
<evidence type="ECO:0000313" key="10">
    <source>
        <dbReference type="Proteomes" id="UP001519460"/>
    </source>
</evidence>
<evidence type="ECO:0000313" key="9">
    <source>
        <dbReference type="EMBL" id="KAK7491355.1"/>
    </source>
</evidence>
<comment type="caution">
    <text evidence="9">The sequence shown here is derived from an EMBL/GenBank/DDBJ whole genome shotgun (WGS) entry which is preliminary data.</text>
</comment>
<evidence type="ECO:0000256" key="7">
    <source>
        <dbReference type="SAM" id="Phobius"/>
    </source>
</evidence>
<reference evidence="9 10" key="1">
    <citation type="journal article" date="2023" name="Sci. Data">
        <title>Genome assembly of the Korean intertidal mud-creeper Batillaria attramentaria.</title>
        <authorList>
            <person name="Patra A.K."/>
            <person name="Ho P.T."/>
            <person name="Jun S."/>
            <person name="Lee S.J."/>
            <person name="Kim Y."/>
            <person name="Won Y.J."/>
        </authorList>
    </citation>
    <scope>NUCLEOTIDE SEQUENCE [LARGE SCALE GENOMIC DNA]</scope>
    <source>
        <strain evidence="9">Wonlab-2016</strain>
    </source>
</reference>
<evidence type="ECO:0000256" key="1">
    <source>
        <dbReference type="ARBA" id="ARBA00004651"/>
    </source>
</evidence>
<evidence type="ECO:0000256" key="3">
    <source>
        <dbReference type="ARBA" id="ARBA00022692"/>
    </source>
</evidence>
<dbReference type="PANTHER" id="PTHR22750">
    <property type="entry name" value="G-PROTEIN COUPLED RECEPTOR"/>
    <property type="match status" value="1"/>
</dbReference>
<dbReference type="InterPro" id="IPR017452">
    <property type="entry name" value="GPCR_Rhodpsn_7TM"/>
</dbReference>
<keyword evidence="10" id="KW-1185">Reference proteome</keyword>
<dbReference type="SUPFAM" id="SSF81321">
    <property type="entry name" value="Family A G protein-coupled receptor-like"/>
    <property type="match status" value="1"/>
</dbReference>
<sequence>MADSDLKAKRDEMTLADDYSSLWEEMMAQYTDDVDSTPASAISNATLLGSQAENVTASAASNSSSCDPNSDFMEALPWIRIIFGLLMVLENSLSLWALWHVRKMQHAIHHFITSLAVAELLMGVWCCYRYSAEILMGWEHTTVECRLRFVGITYLNFAAILSVCALCLDRCLALHFPFRYAELVTKSRVRLQLALVWLLPFIVIITAYVNTGSSCENCTFVHIASQRTYVVLTVSRCLLIGLIIVSELLLFRAARCQISKIYPNVLSSRSSARFVRVNAKAAVTTSAVVLPFLLLYTPVVVTQGRLAANPDGADECWSQLLAATWLFASAHGLFTPLVFCWRFREVRANLVRLFCRCALPEKEPELGIYHLRTRDSVATS</sequence>
<comment type="similarity">
    <text evidence="6">Belongs to the G-protein coupled receptor 1 family.</text>
</comment>
<keyword evidence="6" id="KW-0807">Transducer</keyword>
<evidence type="ECO:0000259" key="8">
    <source>
        <dbReference type="PROSITE" id="PS50262"/>
    </source>
</evidence>
<dbReference type="InterPro" id="IPR000276">
    <property type="entry name" value="GPCR_Rhodpsn"/>
</dbReference>
<feature type="transmembrane region" description="Helical" evidence="7">
    <location>
        <begin position="277"/>
        <end position="297"/>
    </location>
</feature>
<protein>
    <recommendedName>
        <fullName evidence="8">G-protein coupled receptors family 1 profile domain-containing protein</fullName>
    </recommendedName>
</protein>
<dbReference type="CDD" id="cd00637">
    <property type="entry name" value="7tm_classA_rhodopsin-like"/>
    <property type="match status" value="1"/>
</dbReference>
<feature type="transmembrane region" description="Helical" evidence="7">
    <location>
        <begin position="78"/>
        <end position="99"/>
    </location>
</feature>
<dbReference type="GO" id="GO:0005886">
    <property type="term" value="C:plasma membrane"/>
    <property type="evidence" value="ECO:0007669"/>
    <property type="project" value="UniProtKB-SubCell"/>
</dbReference>
<evidence type="ECO:0000256" key="5">
    <source>
        <dbReference type="ARBA" id="ARBA00023136"/>
    </source>
</evidence>
<keyword evidence="2" id="KW-1003">Cell membrane</keyword>
<dbReference type="AlphaFoldDB" id="A0ABD0KWB5"/>
<evidence type="ECO:0000256" key="6">
    <source>
        <dbReference type="RuleBase" id="RU000688"/>
    </source>
</evidence>
<organism evidence="9 10">
    <name type="scientific">Batillaria attramentaria</name>
    <dbReference type="NCBI Taxonomy" id="370345"/>
    <lineage>
        <taxon>Eukaryota</taxon>
        <taxon>Metazoa</taxon>
        <taxon>Spiralia</taxon>
        <taxon>Lophotrochozoa</taxon>
        <taxon>Mollusca</taxon>
        <taxon>Gastropoda</taxon>
        <taxon>Caenogastropoda</taxon>
        <taxon>Sorbeoconcha</taxon>
        <taxon>Cerithioidea</taxon>
        <taxon>Batillariidae</taxon>
        <taxon>Batillaria</taxon>
    </lineage>
</organism>
<dbReference type="PROSITE" id="PS50262">
    <property type="entry name" value="G_PROTEIN_RECEP_F1_2"/>
    <property type="match status" value="1"/>
</dbReference>
<keyword evidence="6" id="KW-0675">Receptor</keyword>
<dbReference type="EMBL" id="JACVVK020000116">
    <property type="protein sequence ID" value="KAK7491355.1"/>
    <property type="molecule type" value="Genomic_DNA"/>
</dbReference>
<comment type="subcellular location">
    <subcellularLocation>
        <location evidence="1">Cell membrane</location>
        <topology evidence="1">Multi-pass membrane protein</topology>
    </subcellularLocation>
</comment>
<dbReference type="PRINTS" id="PR00237">
    <property type="entry name" value="GPCRRHODOPSN"/>
</dbReference>
<keyword evidence="3 6" id="KW-0812">Transmembrane</keyword>
<evidence type="ECO:0000256" key="2">
    <source>
        <dbReference type="ARBA" id="ARBA00022475"/>
    </source>
</evidence>
<keyword evidence="5 7" id="KW-0472">Membrane</keyword>
<dbReference type="GO" id="GO:0004930">
    <property type="term" value="F:G protein-coupled receptor activity"/>
    <property type="evidence" value="ECO:0007669"/>
    <property type="project" value="UniProtKB-KW"/>
</dbReference>
<keyword evidence="4 7" id="KW-1133">Transmembrane helix</keyword>
<feature type="transmembrane region" description="Helical" evidence="7">
    <location>
        <begin position="229"/>
        <end position="251"/>
    </location>
</feature>
<evidence type="ECO:0000256" key="4">
    <source>
        <dbReference type="ARBA" id="ARBA00022989"/>
    </source>
</evidence>